<gene>
    <name evidence="1" type="ORF">B296_00046257</name>
</gene>
<proteinExistence type="predicted"/>
<name>A0A426XKG8_ENSVE</name>
<dbReference type="AlphaFoldDB" id="A0A426XKG8"/>
<dbReference type="Proteomes" id="UP000287651">
    <property type="component" value="Unassembled WGS sequence"/>
</dbReference>
<protein>
    <submittedName>
        <fullName evidence="1">Uncharacterized protein</fullName>
    </submittedName>
</protein>
<accession>A0A426XKG8</accession>
<dbReference type="EMBL" id="AMZH03019755">
    <property type="protein sequence ID" value="RRT39940.1"/>
    <property type="molecule type" value="Genomic_DNA"/>
</dbReference>
<sequence length="92" mass="10857">MGAHQEFAGGRPRFERCCRELADNSPEVYREVHREFADRLSEAPRVFTGRMLEVRWEFAEGNQDLSGGSSERCREFVEEMIRQRTLYVECPR</sequence>
<evidence type="ECO:0000313" key="1">
    <source>
        <dbReference type="EMBL" id="RRT39940.1"/>
    </source>
</evidence>
<comment type="caution">
    <text evidence="1">The sequence shown here is derived from an EMBL/GenBank/DDBJ whole genome shotgun (WGS) entry which is preliminary data.</text>
</comment>
<reference evidence="1 2" key="1">
    <citation type="journal article" date="2014" name="Agronomy (Basel)">
        <title>A Draft Genome Sequence for Ensete ventricosum, the Drought-Tolerant Tree Against Hunger.</title>
        <authorList>
            <person name="Harrison J."/>
            <person name="Moore K.A."/>
            <person name="Paszkiewicz K."/>
            <person name="Jones T."/>
            <person name="Grant M."/>
            <person name="Ambacheew D."/>
            <person name="Muzemil S."/>
            <person name="Studholme D.J."/>
        </authorList>
    </citation>
    <scope>NUCLEOTIDE SEQUENCE [LARGE SCALE GENOMIC DNA]</scope>
</reference>
<organism evidence="1 2">
    <name type="scientific">Ensete ventricosum</name>
    <name type="common">Abyssinian banana</name>
    <name type="synonym">Musa ensete</name>
    <dbReference type="NCBI Taxonomy" id="4639"/>
    <lineage>
        <taxon>Eukaryota</taxon>
        <taxon>Viridiplantae</taxon>
        <taxon>Streptophyta</taxon>
        <taxon>Embryophyta</taxon>
        <taxon>Tracheophyta</taxon>
        <taxon>Spermatophyta</taxon>
        <taxon>Magnoliopsida</taxon>
        <taxon>Liliopsida</taxon>
        <taxon>Zingiberales</taxon>
        <taxon>Musaceae</taxon>
        <taxon>Ensete</taxon>
    </lineage>
</organism>
<evidence type="ECO:0000313" key="2">
    <source>
        <dbReference type="Proteomes" id="UP000287651"/>
    </source>
</evidence>